<evidence type="ECO:0000256" key="3">
    <source>
        <dbReference type="SAM" id="MobiDB-lite"/>
    </source>
</evidence>
<keyword evidence="6" id="KW-0808">Transferase</keyword>
<evidence type="ECO:0000313" key="5">
    <source>
        <dbReference type="EMBL" id="CAI3972687.1"/>
    </source>
</evidence>
<feature type="repeat" description="PPR" evidence="2">
    <location>
        <begin position="142"/>
        <end position="176"/>
    </location>
</feature>
<dbReference type="EMBL" id="CAMXCT010000027">
    <property type="protein sequence ID" value="CAI3972687.1"/>
    <property type="molecule type" value="Genomic_DNA"/>
</dbReference>
<organism evidence="5">
    <name type="scientific">Cladocopium goreaui</name>
    <dbReference type="NCBI Taxonomy" id="2562237"/>
    <lineage>
        <taxon>Eukaryota</taxon>
        <taxon>Sar</taxon>
        <taxon>Alveolata</taxon>
        <taxon>Dinophyceae</taxon>
        <taxon>Suessiales</taxon>
        <taxon>Symbiodiniaceae</taxon>
        <taxon>Cladocopium</taxon>
    </lineage>
</organism>
<dbReference type="OrthoDB" id="407413at2759"/>
<dbReference type="PANTHER" id="PTHR47447:SF17">
    <property type="entry name" value="OS12G0638900 PROTEIN"/>
    <property type="match status" value="1"/>
</dbReference>
<keyword evidence="4" id="KW-0812">Transmembrane</keyword>
<dbReference type="InterPro" id="IPR036322">
    <property type="entry name" value="WD40_repeat_dom_sf"/>
</dbReference>
<keyword evidence="4" id="KW-1133">Transmembrane helix</keyword>
<dbReference type="Proteomes" id="UP001152797">
    <property type="component" value="Unassembled WGS sequence"/>
</dbReference>
<dbReference type="GO" id="GO:0070475">
    <property type="term" value="P:rRNA base methylation"/>
    <property type="evidence" value="ECO:0007669"/>
    <property type="project" value="InterPro"/>
</dbReference>
<dbReference type="InterPro" id="IPR015943">
    <property type="entry name" value="WD40/YVTN_repeat-like_dom_sf"/>
</dbReference>
<dbReference type="PANTHER" id="PTHR47447">
    <property type="entry name" value="OS03G0856100 PROTEIN"/>
    <property type="match status" value="1"/>
</dbReference>
<gene>
    <name evidence="5" type="ORF">C1SCF055_LOCUS1250</name>
</gene>
<feature type="transmembrane region" description="Helical" evidence="4">
    <location>
        <begin position="541"/>
        <end position="562"/>
    </location>
</feature>
<feature type="transmembrane region" description="Helical" evidence="4">
    <location>
        <begin position="443"/>
        <end position="465"/>
    </location>
</feature>
<evidence type="ECO:0000313" key="6">
    <source>
        <dbReference type="EMBL" id="CAL4759999.1"/>
    </source>
</evidence>
<protein>
    <submittedName>
        <fullName evidence="6">Ribosomal RNA large subunit methyltransferase J (23S rRNA (Adenine(2030)-N6)-methyltransferase) (23S rRNA m6A2030 methyltransferase) (ORFJ)</fullName>
    </submittedName>
</protein>
<feature type="transmembrane region" description="Helical" evidence="4">
    <location>
        <begin position="486"/>
        <end position="508"/>
    </location>
</feature>
<sequence length="1312" mass="145834">MDDVLQALRSCKKDGDWAKALETISAISAPSAVAEAFSFAKSLGFCASICAKASQWQATLQLWGDAKDLSFPPDVVLCSSVLTSCGRAEEWQQALGLMEEALGQRLRADPTFYNAGLSAVSLRWTWTLELLARMLRADMAPDSFTMNSALSGLVRGDQWRVAVQVMEEMESMRVRADIITFNTLLNADAGWPNALALLSTLQRRKLRFDTVTLNAAIRACEASWRHALLLWQQMQLQQLAPDSITFGALINACGKAGCWQMAVAILEVAKSSKKASAVAFHSAVYGCDVCGRWEKALELMEALVQEQLEEQQRLTPPLPDVGLPPGSGFIDELVPRPPPLRDGVPLTLSYSDHRWPGCVITESTAIDDQAGLLMWWRHVEPGEDDQDLPQASGKSWHWGGCWNMSEVVGVRYTTMFGDPGREFLQSGSRAAQISLWDLTLDRFAVLLLNPLSITFALAIVLAWQLSEIFPRSGGLHDMARPAREEALHTSIATAAACAILSVVSMWWLGVFSYCAGPKYKGTHLGSKATTRWWWQKALSELTLEVFFGLCVVAIVICIVTEFSQEGIACHDRLSDAGRRLQATNCIKQVGINQTCGVDGCYCDVLSDLLCVEPPLPKQICVKVTRPLCAAAGTNVLTSGMHEHLFNIMLSCIILSAFIFLIWMVTAWAMLLHWMGYPMRNSRIIDLPVKPDVEYHRFTVMFESPSEDSLVFNVDSCEDPEAATVVEYLAGGPEDCLKHSVLLTLLGHMVQDSRPFSYVDCHAGGGLYDLCSDEAQVFCNFQDGIHLLQSASASVAPVLQRLRHTALQSGRYYLGSPMLALQWLRGQDEAYFFEDSPPVAEDLRRSMAQWDDQLLAVRLLEENSYQRLLEGQRRTKLHERALILLDPPYDSGTSYFTWNLFMLRRLRTAWPGAVLLLWFPCYTELQSGSFLRRVEDLGLGEVLVAQLCFRQRRSTKQLRGSGMLILGAPGVKAELQQLLPNLERLLGPGCLDHLKTSSWGFQNSDLISFLAVQKKGGVSGSCLLMTVGDLCSGIKEHIGAMGFDLDLDVLPSATDVWAIEEKGDQLGEDPQQPAVEENRKPHNRIVLFKRDSVRAAVKPWRRHRPFMTGMESTKVQGGGCLTERSDSSSPGGDWSDSSSSPSIPRCYDLIRHNVHRPRCIEVAKEDDMWTKLDTAEELRSVPERQLPHSRRLILSSNGTRQFEFHPQRADTVLAGRKDGVVAIINHEEDSTTHTLEVDSYPILGLSWLHTNPQWAVCGVSQSGTTCLVNYDERRPGHMESVRLEPFAHLSSLSVNCTDECAAGKWMNVAMMWP</sequence>
<dbReference type="GO" id="GO:0008649">
    <property type="term" value="F:rRNA methyltransferase activity"/>
    <property type="evidence" value="ECO:0007669"/>
    <property type="project" value="InterPro"/>
</dbReference>
<reference evidence="6 7" key="2">
    <citation type="submission" date="2024-05" db="EMBL/GenBank/DDBJ databases">
        <authorList>
            <person name="Chen Y."/>
            <person name="Shah S."/>
            <person name="Dougan E. K."/>
            <person name="Thang M."/>
            <person name="Chan C."/>
        </authorList>
    </citation>
    <scope>NUCLEOTIDE SEQUENCE [LARGE SCALE GENOMIC DNA]</scope>
</reference>
<evidence type="ECO:0000313" key="7">
    <source>
        <dbReference type="Proteomes" id="UP001152797"/>
    </source>
</evidence>
<reference evidence="5" key="1">
    <citation type="submission" date="2022-10" db="EMBL/GenBank/DDBJ databases">
        <authorList>
            <person name="Chen Y."/>
            <person name="Dougan E. K."/>
            <person name="Chan C."/>
            <person name="Rhodes N."/>
            <person name="Thang M."/>
        </authorList>
    </citation>
    <scope>NUCLEOTIDE SEQUENCE</scope>
</reference>
<dbReference type="PROSITE" id="PS51375">
    <property type="entry name" value="PPR"/>
    <property type="match status" value="1"/>
</dbReference>
<keyword evidence="4" id="KW-0472">Membrane</keyword>
<feature type="region of interest" description="Disordered" evidence="3">
    <location>
        <begin position="1110"/>
        <end position="1140"/>
    </location>
</feature>
<comment type="caution">
    <text evidence="5">The sequence shown here is derived from an EMBL/GenBank/DDBJ whole genome shotgun (WGS) entry which is preliminary data.</text>
</comment>
<accession>A0A9P1BG47</accession>
<dbReference type="InterPro" id="IPR029063">
    <property type="entry name" value="SAM-dependent_MTases_sf"/>
</dbReference>
<dbReference type="Gene3D" id="1.25.40.10">
    <property type="entry name" value="Tetratricopeptide repeat domain"/>
    <property type="match status" value="3"/>
</dbReference>
<dbReference type="SUPFAM" id="SSF50978">
    <property type="entry name" value="WD40 repeat-like"/>
    <property type="match status" value="1"/>
</dbReference>
<keyword evidence="6" id="KW-0489">Methyltransferase</keyword>
<dbReference type="Gene3D" id="3.40.50.150">
    <property type="entry name" value="Vaccinia Virus protein VP39"/>
    <property type="match status" value="1"/>
</dbReference>
<keyword evidence="7" id="KW-1185">Reference proteome</keyword>
<name>A0A9P1BG47_9DINO</name>
<dbReference type="InterPro" id="IPR011990">
    <property type="entry name" value="TPR-like_helical_dom_sf"/>
</dbReference>
<dbReference type="Pfam" id="PF01535">
    <property type="entry name" value="PPR"/>
    <property type="match status" value="1"/>
</dbReference>
<evidence type="ECO:0000256" key="4">
    <source>
        <dbReference type="SAM" id="Phobius"/>
    </source>
</evidence>
<evidence type="ECO:0000256" key="2">
    <source>
        <dbReference type="PROSITE-ProRule" id="PRU00708"/>
    </source>
</evidence>
<feature type="compositionally biased region" description="Low complexity" evidence="3">
    <location>
        <begin position="1126"/>
        <end position="1140"/>
    </location>
</feature>
<dbReference type="EMBL" id="CAMXCT020000027">
    <property type="protein sequence ID" value="CAL1126062.1"/>
    <property type="molecule type" value="Genomic_DNA"/>
</dbReference>
<evidence type="ECO:0000256" key="1">
    <source>
        <dbReference type="ARBA" id="ARBA00022737"/>
    </source>
</evidence>
<dbReference type="Pfam" id="PF13041">
    <property type="entry name" value="PPR_2"/>
    <property type="match status" value="1"/>
</dbReference>
<dbReference type="Pfam" id="PF04378">
    <property type="entry name" value="RsmJ"/>
    <property type="match status" value="1"/>
</dbReference>
<dbReference type="InterPro" id="IPR007473">
    <property type="entry name" value="RlmJ"/>
</dbReference>
<feature type="transmembrane region" description="Helical" evidence="4">
    <location>
        <begin position="647"/>
        <end position="674"/>
    </location>
</feature>
<dbReference type="SUPFAM" id="SSF53335">
    <property type="entry name" value="S-adenosyl-L-methionine-dependent methyltransferases"/>
    <property type="match status" value="1"/>
</dbReference>
<dbReference type="InterPro" id="IPR002885">
    <property type="entry name" value="PPR_rpt"/>
</dbReference>
<dbReference type="Gene3D" id="2.130.10.10">
    <property type="entry name" value="YVTN repeat-like/Quinoprotein amine dehydrogenase"/>
    <property type="match status" value="1"/>
</dbReference>
<keyword evidence="1" id="KW-0677">Repeat</keyword>
<dbReference type="EMBL" id="CAMXCT030000027">
    <property type="protein sequence ID" value="CAL4759999.1"/>
    <property type="molecule type" value="Genomic_DNA"/>
</dbReference>
<proteinExistence type="predicted"/>